<dbReference type="GO" id="GO:0003676">
    <property type="term" value="F:nucleic acid binding"/>
    <property type="evidence" value="ECO:0007669"/>
    <property type="project" value="InterPro"/>
</dbReference>
<keyword evidence="4" id="KW-0548">Nucleotidyltransferase</keyword>
<dbReference type="InterPro" id="IPR043502">
    <property type="entry name" value="DNA/RNA_pol_sf"/>
</dbReference>
<dbReference type="SUPFAM" id="SSF56672">
    <property type="entry name" value="DNA/RNA polymerases"/>
    <property type="match status" value="1"/>
</dbReference>
<comment type="caution">
    <text evidence="4">The sequence shown here is derived from an EMBL/GenBank/DDBJ whole genome shotgun (WGS) entry which is preliminary data.</text>
</comment>
<reference evidence="4" key="1">
    <citation type="journal article" date="2019" name="Sci. Rep.">
        <title>Draft genome of Tanacetum cinerariifolium, the natural source of mosquito coil.</title>
        <authorList>
            <person name="Yamashiro T."/>
            <person name="Shiraishi A."/>
            <person name="Satake H."/>
            <person name="Nakayama K."/>
        </authorList>
    </citation>
    <scope>NUCLEOTIDE SEQUENCE</scope>
</reference>
<dbReference type="InterPro" id="IPR041588">
    <property type="entry name" value="Integrase_H2C2"/>
</dbReference>
<feature type="non-terminal residue" evidence="4">
    <location>
        <position position="1"/>
    </location>
</feature>
<dbReference type="InterPro" id="IPR056924">
    <property type="entry name" value="SH3_Tf2-1"/>
</dbReference>
<feature type="domain" description="Integrase zinc-binding" evidence="2">
    <location>
        <begin position="333"/>
        <end position="378"/>
    </location>
</feature>
<dbReference type="Pfam" id="PF24626">
    <property type="entry name" value="SH3_Tf2-1"/>
    <property type="match status" value="1"/>
</dbReference>
<evidence type="ECO:0000259" key="3">
    <source>
        <dbReference type="Pfam" id="PF24626"/>
    </source>
</evidence>
<keyword evidence="4" id="KW-0808">Transferase</keyword>
<accession>A0A6L2NBW4</accession>
<evidence type="ECO:0000256" key="1">
    <source>
        <dbReference type="SAM" id="MobiDB-lite"/>
    </source>
</evidence>
<gene>
    <name evidence="4" type="ORF">Tci_055568</name>
</gene>
<dbReference type="AlphaFoldDB" id="A0A6L2NBW4"/>
<dbReference type="Gene3D" id="3.10.10.10">
    <property type="entry name" value="HIV Type 1 Reverse Transcriptase, subunit A, domain 1"/>
    <property type="match status" value="1"/>
</dbReference>
<organism evidence="4">
    <name type="scientific">Tanacetum cinerariifolium</name>
    <name type="common">Dalmatian daisy</name>
    <name type="synonym">Chrysanthemum cinerariifolium</name>
    <dbReference type="NCBI Taxonomy" id="118510"/>
    <lineage>
        <taxon>Eukaryota</taxon>
        <taxon>Viridiplantae</taxon>
        <taxon>Streptophyta</taxon>
        <taxon>Embryophyta</taxon>
        <taxon>Tracheophyta</taxon>
        <taxon>Spermatophyta</taxon>
        <taxon>Magnoliopsida</taxon>
        <taxon>eudicotyledons</taxon>
        <taxon>Gunneridae</taxon>
        <taxon>Pentapetalae</taxon>
        <taxon>asterids</taxon>
        <taxon>campanulids</taxon>
        <taxon>Asterales</taxon>
        <taxon>Asteraceae</taxon>
        <taxon>Asteroideae</taxon>
        <taxon>Anthemideae</taxon>
        <taxon>Anthemidinae</taxon>
        <taxon>Tanacetum</taxon>
    </lineage>
</organism>
<dbReference type="EMBL" id="BKCJ010008712">
    <property type="protein sequence ID" value="GEU83590.1"/>
    <property type="molecule type" value="Genomic_DNA"/>
</dbReference>
<dbReference type="Gene3D" id="1.10.340.70">
    <property type="match status" value="1"/>
</dbReference>
<evidence type="ECO:0000313" key="4">
    <source>
        <dbReference type="EMBL" id="GEU83590.1"/>
    </source>
</evidence>
<dbReference type="PANTHER" id="PTHR45835:SF101">
    <property type="entry name" value="NUCLEOTIDYLTRANSFERASE, RIBONUCLEASE H"/>
    <property type="match status" value="1"/>
</dbReference>
<keyword evidence="4" id="KW-0695">RNA-directed DNA polymerase</keyword>
<sequence length="574" mass="66546">EEEAVPEGQQRVVPVVGTAVSEPLGFRYGALRHRELALEEDHEYSTSEVGQGSGSAPKPKRSERVSASRQPTLAMWTDPTNEIDRNVRELYTRSRVVRDEIFSQRYRFRSLEHEQERTAVTFGALWRHVLALEACAGRVDTQMTDMSRAGYDDHSVSLVGCVTEKIGNANSDRIVIKSRRDPWAPYRLAPSEMKELSDQLQELSEKGFIRPSSSPWGAPILFVKKKDGSFRIVNILDQKELNMRQRHWLELLSDYDCKIRYHPGKENLRRRQENQKTSRLKIWEVCCLRLQGNQKNPEKEKLEPRANGTLCLNNRSWLSCYGDLRTLNMHVSYKSKYSVHPGSKKMYQDMKKLYWWPNMKADIATYVSKCLTYLKVKAEHQKPYGLLVQPEIPQWKWDNITMDFITKLPRTSSGYDTIWDSHLPLTEFSYNNSYHTSIKAAPLEALYGRKSRLPVCWPKVSPWIGVIRFGKRGKLNPMYIGPFKVLAKAGTVAYRLELPQQLSRVHSTFHICNLKKCLSNEPLAIPLDEIHIDDKLYFVEEPVEIMDHKVKRLKQSRIPIIKVQWNSMRGPELT</sequence>
<dbReference type="Gene3D" id="3.30.420.10">
    <property type="entry name" value="Ribonuclease H-like superfamily/Ribonuclease H"/>
    <property type="match status" value="1"/>
</dbReference>
<feature type="domain" description="Tf2-1-like SH3-like" evidence="3">
    <location>
        <begin position="460"/>
        <end position="517"/>
    </location>
</feature>
<name>A0A6L2NBW4_TANCI</name>
<dbReference type="PANTHER" id="PTHR45835">
    <property type="entry name" value="YALI0A06105P"/>
    <property type="match status" value="1"/>
</dbReference>
<proteinExistence type="predicted"/>
<dbReference type="GO" id="GO:0003964">
    <property type="term" value="F:RNA-directed DNA polymerase activity"/>
    <property type="evidence" value="ECO:0007669"/>
    <property type="project" value="UniProtKB-KW"/>
</dbReference>
<protein>
    <submittedName>
        <fullName evidence="4">Reverse transcriptase domain-containing protein</fullName>
    </submittedName>
</protein>
<evidence type="ECO:0000259" key="2">
    <source>
        <dbReference type="Pfam" id="PF17921"/>
    </source>
</evidence>
<feature type="region of interest" description="Disordered" evidence="1">
    <location>
        <begin position="39"/>
        <end position="75"/>
    </location>
</feature>
<dbReference type="InterPro" id="IPR036397">
    <property type="entry name" value="RNaseH_sf"/>
</dbReference>
<dbReference type="Pfam" id="PF17921">
    <property type="entry name" value="Integrase_H2C2"/>
    <property type="match status" value="1"/>
</dbReference>